<comment type="caution">
    <text evidence="4">The sequence shown here is derived from an EMBL/GenBank/DDBJ whole genome shotgun (WGS) entry which is preliminary data.</text>
</comment>
<name>A0A6G1X850_9BACI</name>
<evidence type="ECO:0000259" key="1">
    <source>
        <dbReference type="Pfam" id="PF06054"/>
    </source>
</evidence>
<dbReference type="InterPro" id="IPR021176">
    <property type="entry name" value="Competence-induced_CoiA"/>
</dbReference>
<dbReference type="Pfam" id="PF25166">
    <property type="entry name" value="CoiA_C"/>
    <property type="match status" value="1"/>
</dbReference>
<dbReference type="RefSeq" id="WP_153728975.1">
    <property type="nucleotide sequence ID" value="NZ_WJNH01000007.1"/>
</dbReference>
<feature type="domain" description="Competence protein CoiA nuclease-like" evidence="1">
    <location>
        <begin position="65"/>
        <end position="220"/>
    </location>
</feature>
<proteinExistence type="predicted"/>
<sequence>MLKALNQAGQPILLMNKTRAEMNELRKQSFYCPGCKEKVFIRAGDKVVPHYAHFHSNSCSLGYGEGEYHRQGKLDLYKWLQLQGIQVELEYYIPKIRQRPDLLLKWKGWIYALEFQCAVIPVNIIRERTKGYLRLGIQPIWILGENRIKWKYQHRVQLTNFESLFLQQLSSNTEPKFLIYHPRTKVFTILTNPYPLKNKVYGHVQSRLLTQLSFSTLFNHIDISTKALMDYWLKEKMKFRTRRQRHYSKEDSKYLHWLYQKGLHPQSIPSEIHLPLDHHYLSNTPVYIWQSEFLLNHIHPLSIGEKVYYKPISEDFSVIPSFYNPQHDVQLEYLLLLERLQILTSNGKFSFYKKNEVLFPKSLEQAINNDKKVMKQIVETIG</sequence>
<dbReference type="Pfam" id="PF06054">
    <property type="entry name" value="CoiA_nuc"/>
    <property type="match status" value="1"/>
</dbReference>
<dbReference type="OrthoDB" id="3784230at2"/>
<evidence type="ECO:0008006" key="6">
    <source>
        <dbReference type="Google" id="ProtNLM"/>
    </source>
</evidence>
<accession>A0A6G1X850</accession>
<evidence type="ECO:0000313" key="5">
    <source>
        <dbReference type="Proteomes" id="UP000480185"/>
    </source>
</evidence>
<evidence type="ECO:0000259" key="2">
    <source>
        <dbReference type="Pfam" id="PF25164"/>
    </source>
</evidence>
<keyword evidence="5" id="KW-1185">Reference proteome</keyword>
<evidence type="ECO:0000313" key="4">
    <source>
        <dbReference type="EMBL" id="MRG87086.1"/>
    </source>
</evidence>
<reference evidence="4 5" key="1">
    <citation type="submission" date="2019-11" db="EMBL/GenBank/DDBJ databases">
        <authorList>
            <person name="Li J."/>
        </authorList>
    </citation>
    <scope>NUCLEOTIDE SEQUENCE [LARGE SCALE GENOMIC DNA]</scope>
    <source>
        <strain evidence="4 5">J4</strain>
    </source>
</reference>
<feature type="domain" description="Competence protein CoiA C-terminal" evidence="3">
    <location>
        <begin position="230"/>
        <end position="367"/>
    </location>
</feature>
<dbReference type="InterPro" id="IPR057253">
    <property type="entry name" value="CoiA-like_N"/>
</dbReference>
<protein>
    <recommendedName>
        <fullName evidence="6">Competence protein CoiA</fullName>
    </recommendedName>
</protein>
<dbReference type="InterPro" id="IPR010330">
    <property type="entry name" value="CoiA_nuc"/>
</dbReference>
<dbReference type="AlphaFoldDB" id="A0A6G1X850"/>
<feature type="domain" description="Competence protein CoiA-like N-terminal" evidence="2">
    <location>
        <begin position="15"/>
        <end position="61"/>
    </location>
</feature>
<dbReference type="InterPro" id="IPR057252">
    <property type="entry name" value="CoiA_C"/>
</dbReference>
<dbReference type="PIRSF" id="PIRSF007487">
    <property type="entry name" value="Competence-induced_CoiA_bac"/>
    <property type="match status" value="1"/>
</dbReference>
<dbReference type="Pfam" id="PF25164">
    <property type="entry name" value="CoiA_N"/>
    <property type="match status" value="1"/>
</dbReference>
<evidence type="ECO:0000259" key="3">
    <source>
        <dbReference type="Pfam" id="PF25166"/>
    </source>
</evidence>
<organism evidence="4 5">
    <name type="scientific">Salinibacillus xinjiangensis</name>
    <dbReference type="NCBI Taxonomy" id="1229268"/>
    <lineage>
        <taxon>Bacteria</taxon>
        <taxon>Bacillati</taxon>
        <taxon>Bacillota</taxon>
        <taxon>Bacilli</taxon>
        <taxon>Bacillales</taxon>
        <taxon>Bacillaceae</taxon>
        <taxon>Salinibacillus</taxon>
    </lineage>
</organism>
<dbReference type="EMBL" id="WJNH01000007">
    <property type="protein sequence ID" value="MRG87086.1"/>
    <property type="molecule type" value="Genomic_DNA"/>
</dbReference>
<gene>
    <name evidence="4" type="ORF">GH754_12275</name>
</gene>
<dbReference type="Proteomes" id="UP000480185">
    <property type="component" value="Unassembled WGS sequence"/>
</dbReference>